<evidence type="ECO:0000313" key="2">
    <source>
        <dbReference type="EMBL" id="WEW56252.1"/>
    </source>
</evidence>
<keyword evidence="3" id="KW-1185">Reference proteome</keyword>
<protein>
    <recommendedName>
        <fullName evidence="1">Aminoglycoside phosphotransferase domain-containing protein</fullName>
    </recommendedName>
</protein>
<dbReference type="EMBL" id="CP120627">
    <property type="protein sequence ID" value="WEW56252.1"/>
    <property type="molecule type" value="Genomic_DNA"/>
</dbReference>
<dbReference type="PANTHER" id="PTHR36091">
    <property type="entry name" value="ALTERED INHERITANCE OF MITOCHONDRIA PROTEIN 9, MITOCHONDRIAL"/>
    <property type="match status" value="1"/>
</dbReference>
<dbReference type="SUPFAM" id="SSF56112">
    <property type="entry name" value="Protein kinase-like (PK-like)"/>
    <property type="match status" value="1"/>
</dbReference>
<proteinExistence type="predicted"/>
<feature type="domain" description="Aminoglycoside phosphotransferase" evidence="1">
    <location>
        <begin position="85"/>
        <end position="385"/>
    </location>
</feature>
<dbReference type="InterPro" id="IPR002575">
    <property type="entry name" value="Aminoglycoside_PTrfase"/>
</dbReference>
<name>A0AAF0DD55_9EURO</name>
<dbReference type="AlphaFoldDB" id="A0AAF0DD55"/>
<dbReference type="InterPro" id="IPR051035">
    <property type="entry name" value="Mito_inheritance_9"/>
</dbReference>
<dbReference type="Proteomes" id="UP001219355">
    <property type="component" value="Chromosome 1"/>
</dbReference>
<dbReference type="InterPro" id="IPR011009">
    <property type="entry name" value="Kinase-like_dom_sf"/>
</dbReference>
<reference evidence="2" key="1">
    <citation type="submission" date="2023-03" db="EMBL/GenBank/DDBJ databases">
        <title>Emydomyces testavorans Genome Sequence.</title>
        <authorList>
            <person name="Hoyer L."/>
        </authorList>
    </citation>
    <scope>NUCLEOTIDE SEQUENCE</scope>
    <source>
        <strain evidence="2">16-2883</strain>
    </source>
</reference>
<gene>
    <name evidence="2" type="ORF">PRK78_001691</name>
</gene>
<organism evidence="2 3">
    <name type="scientific">Emydomyces testavorans</name>
    <dbReference type="NCBI Taxonomy" id="2070801"/>
    <lineage>
        <taxon>Eukaryota</taxon>
        <taxon>Fungi</taxon>
        <taxon>Dikarya</taxon>
        <taxon>Ascomycota</taxon>
        <taxon>Pezizomycotina</taxon>
        <taxon>Eurotiomycetes</taxon>
        <taxon>Eurotiomycetidae</taxon>
        <taxon>Onygenales</taxon>
        <taxon>Nannizziopsiaceae</taxon>
        <taxon>Emydomyces</taxon>
    </lineage>
</organism>
<dbReference type="Gene3D" id="3.30.200.20">
    <property type="entry name" value="Phosphorylase Kinase, domain 1"/>
    <property type="match status" value="1"/>
</dbReference>
<accession>A0AAF0DD55</accession>
<dbReference type="GO" id="GO:0005739">
    <property type="term" value="C:mitochondrion"/>
    <property type="evidence" value="ECO:0007669"/>
    <property type="project" value="TreeGrafter"/>
</dbReference>
<evidence type="ECO:0000313" key="3">
    <source>
        <dbReference type="Proteomes" id="UP001219355"/>
    </source>
</evidence>
<evidence type="ECO:0000259" key="1">
    <source>
        <dbReference type="Pfam" id="PF01636"/>
    </source>
</evidence>
<dbReference type="PANTHER" id="PTHR36091:SF2">
    <property type="entry name" value="AMINOGLYCOSIDE PHOSPHOTRANSFERASE DOMAIN-CONTAINING PROTEIN"/>
    <property type="match status" value="1"/>
</dbReference>
<dbReference type="Gene3D" id="3.90.1200.10">
    <property type="match status" value="1"/>
</dbReference>
<sequence length="590" mass="67990">MQLTNRTTSSLNFLRKLKRPNAHTRTFSRPMSSPPNEHLFSYTSGRFLFNEKLRQKERYVRFNIEALKQLAAEHIQPSHGKVVNITKLAEGGFNRVFLLTLEDGFHAIAKIPYHIAVPQRYATASEAATLELLRVKGVPVPKVYGYSASADNPAGVEYIIMEKANGVRLDEKWFSLTKRERHKLASSFVGIEKRLFDIPFHAIGSIYFKSDVPSNLQVPLYSEAHESHEQDDTSKRFCIGPIADYMFWYGKRAALDIHRGPCMCTFMIRIEQLDLTALKGNDANHYLRSVAEKEIEWTRRYGKPLELDFPHNGAFPGKHSPDRYLALLEKYLALVPYLLPKVNSDPLNQPTLRHPDLNPNNIFVYPENGAISCIIDWQHATIEPRLLVAGYPRAFENSATDEPLGLEEPKLPHEYDSLSVEDKAEADELYRRQTLFYYYRVFNGVFNKPHLSALLDPLLHPRKHLVDRAGRQWSGNLMTLKGALVRMTEYWSLLPDTKGIQCPVEFKPQELEEFQKQEEIWFCFNAVVNQWRDELGGVNEDGWISNEQYGNAVRKARELKETLILEAEGDEEDIVLLNRRWPFGDQEEVN</sequence>
<dbReference type="Pfam" id="PF01636">
    <property type="entry name" value="APH"/>
    <property type="match status" value="1"/>
</dbReference>